<dbReference type="PANTHER" id="PTHR42756:SF1">
    <property type="entry name" value="TRANSCRIPTIONAL REPRESSOR OF EMRAB OPERON"/>
    <property type="match status" value="1"/>
</dbReference>
<proteinExistence type="predicted"/>
<protein>
    <submittedName>
        <fullName evidence="5">DNA-binding MarR family transcriptional regulator</fullName>
    </submittedName>
</protein>
<dbReference type="InterPro" id="IPR000835">
    <property type="entry name" value="HTH_MarR-typ"/>
</dbReference>
<evidence type="ECO:0000256" key="3">
    <source>
        <dbReference type="ARBA" id="ARBA00023163"/>
    </source>
</evidence>
<sequence length="161" mass="18238">MTGIQHLYDLFLKTGLRPFAFMTDTQQLEQNVTRSDLSTLLILQFRGDLTMSELAAEMGAPLSSMTSIAKRLERKGFIARATSAQDQRVKLVTLTQEGLQLAKEWKQIMMAMLGRLEAAFTPEEMEQFTTLLFKAARVLQDGGPVKHQEIKNHPIKIKIEE</sequence>
<dbReference type="InterPro" id="IPR023187">
    <property type="entry name" value="Tscrpt_reg_MarR-type_CS"/>
</dbReference>
<dbReference type="SMART" id="SM00347">
    <property type="entry name" value="HTH_MARR"/>
    <property type="match status" value="1"/>
</dbReference>
<feature type="domain" description="HTH marR-type" evidence="4">
    <location>
        <begin position="1"/>
        <end position="137"/>
    </location>
</feature>
<dbReference type="PROSITE" id="PS01117">
    <property type="entry name" value="HTH_MARR_1"/>
    <property type="match status" value="1"/>
</dbReference>
<accession>A0A368VNB5</accession>
<evidence type="ECO:0000256" key="2">
    <source>
        <dbReference type="ARBA" id="ARBA00023125"/>
    </source>
</evidence>
<evidence type="ECO:0000256" key="1">
    <source>
        <dbReference type="ARBA" id="ARBA00023015"/>
    </source>
</evidence>
<reference evidence="5 6" key="1">
    <citation type="submission" date="2018-07" db="EMBL/GenBank/DDBJ databases">
        <title>Genomic Encyclopedia of Type Strains, Phase III (KMG-III): the genomes of soil and plant-associated and newly described type strains.</title>
        <authorList>
            <person name="Whitman W."/>
        </authorList>
    </citation>
    <scope>NUCLEOTIDE SEQUENCE [LARGE SCALE GENOMIC DNA]</scope>
    <source>
        <strain evidence="5 6">CECT 7506</strain>
    </source>
</reference>
<organism evidence="5 6">
    <name type="scientific">Paenibacillus prosopidis</name>
    <dbReference type="NCBI Taxonomy" id="630520"/>
    <lineage>
        <taxon>Bacteria</taxon>
        <taxon>Bacillati</taxon>
        <taxon>Bacillota</taxon>
        <taxon>Bacilli</taxon>
        <taxon>Bacillales</taxon>
        <taxon>Paenibacillaceae</taxon>
        <taxon>Paenibacillus</taxon>
    </lineage>
</organism>
<keyword evidence="1" id="KW-0805">Transcription regulation</keyword>
<dbReference type="SUPFAM" id="SSF46785">
    <property type="entry name" value="Winged helix' DNA-binding domain"/>
    <property type="match status" value="1"/>
</dbReference>
<evidence type="ECO:0000313" key="6">
    <source>
        <dbReference type="Proteomes" id="UP000252415"/>
    </source>
</evidence>
<dbReference type="InterPro" id="IPR036388">
    <property type="entry name" value="WH-like_DNA-bd_sf"/>
</dbReference>
<dbReference type="Pfam" id="PF01047">
    <property type="entry name" value="MarR"/>
    <property type="match status" value="1"/>
</dbReference>
<evidence type="ECO:0000313" key="5">
    <source>
        <dbReference type="EMBL" id="RCW43010.1"/>
    </source>
</evidence>
<gene>
    <name evidence="5" type="ORF">DFP97_11473</name>
</gene>
<keyword evidence="3" id="KW-0804">Transcription</keyword>
<dbReference type="PRINTS" id="PR00598">
    <property type="entry name" value="HTHMARR"/>
</dbReference>
<dbReference type="AlphaFoldDB" id="A0A368VNB5"/>
<dbReference type="GO" id="GO:0003700">
    <property type="term" value="F:DNA-binding transcription factor activity"/>
    <property type="evidence" value="ECO:0007669"/>
    <property type="project" value="InterPro"/>
</dbReference>
<dbReference type="PROSITE" id="PS50995">
    <property type="entry name" value="HTH_MARR_2"/>
    <property type="match status" value="1"/>
</dbReference>
<name>A0A368VNB5_9BACL</name>
<dbReference type="PANTHER" id="PTHR42756">
    <property type="entry name" value="TRANSCRIPTIONAL REGULATOR, MARR"/>
    <property type="match status" value="1"/>
</dbReference>
<keyword evidence="6" id="KW-1185">Reference proteome</keyword>
<dbReference type="InterPro" id="IPR036390">
    <property type="entry name" value="WH_DNA-bd_sf"/>
</dbReference>
<dbReference type="Proteomes" id="UP000252415">
    <property type="component" value="Unassembled WGS sequence"/>
</dbReference>
<comment type="caution">
    <text evidence="5">The sequence shown here is derived from an EMBL/GenBank/DDBJ whole genome shotgun (WGS) entry which is preliminary data.</text>
</comment>
<dbReference type="GO" id="GO:0003677">
    <property type="term" value="F:DNA binding"/>
    <property type="evidence" value="ECO:0007669"/>
    <property type="project" value="UniProtKB-KW"/>
</dbReference>
<dbReference type="Gene3D" id="1.10.10.10">
    <property type="entry name" value="Winged helix-like DNA-binding domain superfamily/Winged helix DNA-binding domain"/>
    <property type="match status" value="1"/>
</dbReference>
<keyword evidence="2 5" id="KW-0238">DNA-binding</keyword>
<dbReference type="EMBL" id="QPJD01000014">
    <property type="protein sequence ID" value="RCW43010.1"/>
    <property type="molecule type" value="Genomic_DNA"/>
</dbReference>
<evidence type="ECO:0000259" key="4">
    <source>
        <dbReference type="PROSITE" id="PS50995"/>
    </source>
</evidence>